<name>A0ABP0TGY7_9BRYO</name>
<dbReference type="InterPro" id="IPR032675">
    <property type="entry name" value="LRR_dom_sf"/>
</dbReference>
<keyword evidence="1" id="KW-0472">Membrane</keyword>
<dbReference type="InterPro" id="IPR001611">
    <property type="entry name" value="Leu-rich_rpt"/>
</dbReference>
<dbReference type="SUPFAM" id="SSF52058">
    <property type="entry name" value="L domain-like"/>
    <property type="match status" value="1"/>
</dbReference>
<organism evidence="2 3">
    <name type="scientific">Sphagnum troendelagicum</name>
    <dbReference type="NCBI Taxonomy" id="128251"/>
    <lineage>
        <taxon>Eukaryota</taxon>
        <taxon>Viridiplantae</taxon>
        <taxon>Streptophyta</taxon>
        <taxon>Embryophyta</taxon>
        <taxon>Bryophyta</taxon>
        <taxon>Sphagnophytina</taxon>
        <taxon>Sphagnopsida</taxon>
        <taxon>Sphagnales</taxon>
        <taxon>Sphagnaceae</taxon>
        <taxon>Sphagnum</taxon>
    </lineage>
</organism>
<keyword evidence="1" id="KW-0812">Transmembrane</keyword>
<keyword evidence="1" id="KW-1133">Transmembrane helix</keyword>
<dbReference type="PROSITE" id="PS51450">
    <property type="entry name" value="LRR"/>
    <property type="match status" value="1"/>
</dbReference>
<dbReference type="InterPro" id="IPR053213">
    <property type="entry name" value="RLP29"/>
</dbReference>
<sequence length="450" mass="48564">MGKRFGSSVRRRGGEWPQQDGVLYMSMTVVVMTTSLLITMSTSPGYYSVQAQQLQLHPVDLGVLQAVKESMWDLPGGTFFSSWQFNFSNSTTDDNPCVSFSGVQCVNVDGFNRVSSLWLGPQTAGSPGLSGSLSPLLGSLNFLSELTISSGSVRGTIPESLGNLLSLQMFSCSENRLSGSIPSSFVNLKSLQILQLGMNSLDGSVPWELGQLPSLKVLVLSDNKLSGPIPLFSANVPLVHLELRNNFFSGGLPMTLPSSLQYLSLKKNCLTGWLGSGGLMSSSLSNSLSYLDLSYNQFTGVIPSVLFTFPLTFLLLNHNQFTEGLSLTAPISTRSVVDLSYNHLQGPIPSFLSTAQSLFLNNNFFVGAISQDFVSHMEAATLQSLYLQHNYLTDFGSLSSSVLPSNVAFCVQYNCMLPPPQSLCPEQIPGIEAISRPANECATVLRSNSP</sequence>
<dbReference type="EMBL" id="OZ019903">
    <property type="protein sequence ID" value="CAK9195849.1"/>
    <property type="molecule type" value="Genomic_DNA"/>
</dbReference>
<gene>
    <name evidence="2" type="ORF">CSSPTR1EN2_LOCUS3179</name>
</gene>
<evidence type="ECO:0000313" key="3">
    <source>
        <dbReference type="Proteomes" id="UP001497512"/>
    </source>
</evidence>
<evidence type="ECO:0000256" key="1">
    <source>
        <dbReference type="SAM" id="Phobius"/>
    </source>
</evidence>
<proteinExistence type="predicted"/>
<keyword evidence="3" id="KW-1185">Reference proteome</keyword>
<accession>A0ABP0TGY7</accession>
<evidence type="ECO:0008006" key="4">
    <source>
        <dbReference type="Google" id="ProtNLM"/>
    </source>
</evidence>
<feature type="transmembrane region" description="Helical" evidence="1">
    <location>
        <begin position="21"/>
        <end position="40"/>
    </location>
</feature>
<dbReference type="Gene3D" id="3.80.10.10">
    <property type="entry name" value="Ribonuclease Inhibitor"/>
    <property type="match status" value="2"/>
</dbReference>
<dbReference type="Proteomes" id="UP001497512">
    <property type="component" value="Chromosome 11"/>
</dbReference>
<protein>
    <recommendedName>
        <fullName evidence="4">Leucine-rich repeat-containing N-terminal plant-type domain-containing protein</fullName>
    </recommendedName>
</protein>
<dbReference type="Pfam" id="PF00560">
    <property type="entry name" value="LRR_1"/>
    <property type="match status" value="3"/>
</dbReference>
<reference evidence="2" key="1">
    <citation type="submission" date="2024-02" db="EMBL/GenBank/DDBJ databases">
        <authorList>
            <consortium name="ELIXIR-Norway"/>
            <consortium name="Elixir Norway"/>
        </authorList>
    </citation>
    <scope>NUCLEOTIDE SEQUENCE</scope>
</reference>
<evidence type="ECO:0000313" key="2">
    <source>
        <dbReference type="EMBL" id="CAK9195849.1"/>
    </source>
</evidence>
<dbReference type="PANTHER" id="PTHR48009:SF4">
    <property type="entry name" value="LEUCINE-RICH REPEAT (LRR) FAMILY PROTEIN"/>
    <property type="match status" value="1"/>
</dbReference>
<dbReference type="PANTHER" id="PTHR48009">
    <property type="entry name" value="LEUCINE-RICH REPEAT (LRR) FAMILY PROTEIN"/>
    <property type="match status" value="1"/>
</dbReference>